<dbReference type="EMBL" id="JAAOLE020000002">
    <property type="protein sequence ID" value="NVI50321.1"/>
    <property type="molecule type" value="Genomic_DNA"/>
</dbReference>
<sequence length="125" mass="13710">MCVIDGRDFLATVFQLGNPDASRGVLGRLFGPAILRYADRAWSLPATDTQGRIGCFDLARQDDEVIAAHAANELVIGGRYQTRFSSAFLVRAPIVPKSILAVERVDHRGYVLPEINITLEKALGR</sequence>
<gene>
    <name evidence="1" type="ORF">HAP48_047405</name>
</gene>
<comment type="caution">
    <text evidence="1">The sequence shown here is derived from an EMBL/GenBank/DDBJ whole genome shotgun (WGS) entry which is preliminary data.</text>
</comment>
<name>A0A974A5E4_9BRAD</name>
<organism evidence="1">
    <name type="scientific">Bradyrhizobium septentrionale</name>
    <dbReference type="NCBI Taxonomy" id="1404411"/>
    <lineage>
        <taxon>Bacteria</taxon>
        <taxon>Pseudomonadati</taxon>
        <taxon>Pseudomonadota</taxon>
        <taxon>Alphaproteobacteria</taxon>
        <taxon>Hyphomicrobiales</taxon>
        <taxon>Nitrobacteraceae</taxon>
        <taxon>Bradyrhizobium</taxon>
    </lineage>
</organism>
<dbReference type="AlphaFoldDB" id="A0A974A5E4"/>
<dbReference type="RefSeq" id="WP_166218064.1">
    <property type="nucleotide sequence ID" value="NZ_CP088287.1"/>
</dbReference>
<accession>A0A974A5E4</accession>
<evidence type="ECO:0000313" key="1">
    <source>
        <dbReference type="EMBL" id="NVI50321.1"/>
    </source>
</evidence>
<protein>
    <submittedName>
        <fullName evidence="1">Uncharacterized protein</fullName>
    </submittedName>
</protein>
<proteinExistence type="predicted"/>
<reference evidence="1" key="1">
    <citation type="submission" date="2020-06" db="EMBL/GenBank/DDBJ databases">
        <title>Whole Genome Sequence of Bradyrhizobium sp. Strain 1S1.</title>
        <authorList>
            <person name="Bromfield E.S.P."/>
            <person name="Cloutier S."/>
        </authorList>
    </citation>
    <scope>NUCLEOTIDE SEQUENCE [LARGE SCALE GENOMIC DNA]</scope>
    <source>
        <strain evidence="1">1S1</strain>
    </source>
</reference>